<comment type="caution">
    <text evidence="2">The sequence shown here is derived from an EMBL/GenBank/DDBJ whole genome shotgun (WGS) entry which is preliminary data.</text>
</comment>
<protein>
    <submittedName>
        <fullName evidence="2">23248_t:CDS:1</fullName>
    </submittedName>
</protein>
<reference evidence="2 3" key="1">
    <citation type="submission" date="2021-06" db="EMBL/GenBank/DDBJ databases">
        <authorList>
            <person name="Kallberg Y."/>
            <person name="Tangrot J."/>
            <person name="Rosling A."/>
        </authorList>
    </citation>
    <scope>NUCLEOTIDE SEQUENCE [LARGE SCALE GENOMIC DNA]</scope>
    <source>
        <strain evidence="2 3">120-4 pot B 10/14</strain>
    </source>
</reference>
<accession>A0ABN7UTN6</accession>
<proteinExistence type="predicted"/>
<sequence>MQIVLQCKEEKEVCHIVQKEELQKKSGRRPLKNKENENPHEMKPRKKKNNNTKTT</sequence>
<organism evidence="2 3">
    <name type="scientific">Gigaspora margarita</name>
    <dbReference type="NCBI Taxonomy" id="4874"/>
    <lineage>
        <taxon>Eukaryota</taxon>
        <taxon>Fungi</taxon>
        <taxon>Fungi incertae sedis</taxon>
        <taxon>Mucoromycota</taxon>
        <taxon>Glomeromycotina</taxon>
        <taxon>Glomeromycetes</taxon>
        <taxon>Diversisporales</taxon>
        <taxon>Gigasporaceae</taxon>
        <taxon>Gigaspora</taxon>
    </lineage>
</organism>
<keyword evidence="3" id="KW-1185">Reference proteome</keyword>
<feature type="region of interest" description="Disordered" evidence="1">
    <location>
        <begin position="19"/>
        <end position="55"/>
    </location>
</feature>
<evidence type="ECO:0000313" key="3">
    <source>
        <dbReference type="Proteomes" id="UP000789901"/>
    </source>
</evidence>
<gene>
    <name evidence="2" type="ORF">GMARGA_LOCUS10092</name>
</gene>
<dbReference type="EMBL" id="CAJVQB010005561">
    <property type="protein sequence ID" value="CAG8664887.1"/>
    <property type="molecule type" value="Genomic_DNA"/>
</dbReference>
<dbReference type="Proteomes" id="UP000789901">
    <property type="component" value="Unassembled WGS sequence"/>
</dbReference>
<feature type="compositionally biased region" description="Basic residues" evidence="1">
    <location>
        <begin position="43"/>
        <end position="55"/>
    </location>
</feature>
<feature type="compositionally biased region" description="Basic and acidic residues" evidence="1">
    <location>
        <begin position="32"/>
        <end position="42"/>
    </location>
</feature>
<evidence type="ECO:0000256" key="1">
    <source>
        <dbReference type="SAM" id="MobiDB-lite"/>
    </source>
</evidence>
<name>A0ABN7UTN6_GIGMA</name>
<evidence type="ECO:0000313" key="2">
    <source>
        <dbReference type="EMBL" id="CAG8664887.1"/>
    </source>
</evidence>